<dbReference type="Proteomes" id="UP000007014">
    <property type="component" value="Chromosome 2"/>
</dbReference>
<sequence length="650" mass="73824">MTVGGLKHIQVVPEALDLIDIVLSQTQRKTPTVVHPGYAITRIRTFYIRKVRYAQSCFHERLTKILSDFPILEELHPFYADILNVLYDRDHYKLALGQVSRIRSLVDSFARDYVRQLKYADSLYRAKCLKRAALGRMCTTVKHLRPALAYLEQVRQHMARLPSIDPMTRTLLIAGYPNVGKSSFLNCVTNAKVDVQPYAFTTKSLFVGHMDYQYLRWQVIDTPGLLDHALDERNTIEMQSITALAHLQAAILFFVDPSETCGYAIAQQLALLRSLQPLFADKPLFVVCNKTDLGWEQQLDPATWTAIRETAEQVGAELMTASTMGDDGYASVFAVRNRACERLLALRVSLKVSGRQTDSVLNRLHVAEPKLVRTPQIPASVLERRQALRDADDALNQNTAPELACTLSTSRAGRKTERELERDHGGAGVYSMDWRKHYDLTDPAWRYDYIPEIVDGKNIADYVDPEIHQRLLALEQEETMRQSMLSDAVGDEPRADVPVDQPSDTDVALIREKARNQRRLRQQQAARDRTQRPKLSRKALLKVRKTSQAVAKRPWGRAVDPSTTKQQTRKAAHSAPVVYRTRAVSDQSLVPAGLRDVVQARHAQKLVQRTLRRAFSGREHRQGESDRFIGTRKPHHLFAGKMSLGTRSHR</sequence>
<evidence type="ECO:0000313" key="9">
    <source>
        <dbReference type="EMBL" id="BAM78943.1"/>
    </source>
</evidence>
<dbReference type="Gene3D" id="3.40.50.300">
    <property type="entry name" value="P-loop containing nucleotide triphosphate hydrolases"/>
    <property type="match status" value="1"/>
</dbReference>
<keyword evidence="10" id="KW-1185">Reference proteome</keyword>
<dbReference type="Gramene" id="CMB146CT">
    <property type="protein sequence ID" value="CMB146CT"/>
    <property type="gene ID" value="CMB146C"/>
</dbReference>
<dbReference type="PANTHER" id="PTHR45759">
    <property type="entry name" value="NUCLEOLAR GTP-BINDING PROTEIN 1"/>
    <property type="match status" value="1"/>
</dbReference>
<dbReference type="EMBL" id="AP006484">
    <property type="protein sequence ID" value="BAM78943.1"/>
    <property type="molecule type" value="Genomic_DNA"/>
</dbReference>
<dbReference type="Pfam" id="PF17835">
    <property type="entry name" value="NOG1_N"/>
    <property type="match status" value="1"/>
</dbReference>
<evidence type="ECO:0000256" key="3">
    <source>
        <dbReference type="ARBA" id="ARBA00022741"/>
    </source>
</evidence>
<evidence type="ECO:0000256" key="1">
    <source>
        <dbReference type="ARBA" id="ARBA00004604"/>
    </source>
</evidence>
<dbReference type="PRINTS" id="PR00326">
    <property type="entry name" value="GTP1OBG"/>
</dbReference>
<gene>
    <name evidence="9" type="ORF">CYME_CMB146C</name>
</gene>
<dbReference type="GO" id="GO:0042254">
    <property type="term" value="P:ribosome biogenesis"/>
    <property type="evidence" value="ECO:0007669"/>
    <property type="project" value="UniProtKB-KW"/>
</dbReference>
<dbReference type="InterPro" id="IPR027417">
    <property type="entry name" value="P-loop_NTPase"/>
</dbReference>
<dbReference type="InterPro" id="IPR024926">
    <property type="entry name" value="NOG1"/>
</dbReference>
<dbReference type="InterPro" id="IPR031167">
    <property type="entry name" value="G_OBG"/>
</dbReference>
<evidence type="ECO:0000256" key="5">
    <source>
        <dbReference type="ARBA" id="ARBA00023242"/>
    </source>
</evidence>
<keyword evidence="3" id="KW-0547">Nucleotide-binding</keyword>
<dbReference type="STRING" id="280699.M1VEK8"/>
<protein>
    <recommendedName>
        <fullName evidence="6">Nucleolar GTP-binding protein 1</fullName>
    </recommendedName>
</protein>
<comment type="function">
    <text evidence="6">Involved in the biogenesis of the 60S ribosomal subunit.</text>
</comment>
<evidence type="ECO:0000313" key="10">
    <source>
        <dbReference type="Proteomes" id="UP000007014"/>
    </source>
</evidence>
<dbReference type="KEGG" id="cme:CYME_CMB146C"/>
<dbReference type="HOGENOM" id="CLU_011784_4_1_1"/>
<keyword evidence="5 6" id="KW-0539">Nucleus</keyword>
<evidence type="ECO:0000256" key="4">
    <source>
        <dbReference type="ARBA" id="ARBA00023134"/>
    </source>
</evidence>
<reference evidence="9 10" key="2">
    <citation type="journal article" date="2007" name="BMC Biol.">
        <title>A 100%-complete sequence reveals unusually simple genomic features in the hot-spring red alga Cyanidioschyzon merolae.</title>
        <authorList>
            <person name="Nozaki H."/>
            <person name="Takano H."/>
            <person name="Misumi O."/>
            <person name="Terasawa K."/>
            <person name="Matsuzaki M."/>
            <person name="Maruyama S."/>
            <person name="Nishida K."/>
            <person name="Yagisawa F."/>
            <person name="Yoshida Y."/>
            <person name="Fujiwara T."/>
            <person name="Takio S."/>
            <person name="Tamura K."/>
            <person name="Chung S.J."/>
            <person name="Nakamura S."/>
            <person name="Kuroiwa H."/>
            <person name="Tanaka K."/>
            <person name="Sato N."/>
            <person name="Kuroiwa T."/>
        </authorList>
    </citation>
    <scope>NUCLEOTIDE SEQUENCE [LARGE SCALE GENOMIC DNA]</scope>
    <source>
        <strain evidence="9 10">10D</strain>
    </source>
</reference>
<dbReference type="eggNOG" id="KOG1490">
    <property type="taxonomic scope" value="Eukaryota"/>
</dbReference>
<keyword evidence="4" id="KW-0342">GTP-binding</keyword>
<evidence type="ECO:0000256" key="7">
    <source>
        <dbReference type="SAM" id="MobiDB-lite"/>
    </source>
</evidence>
<dbReference type="InterPro" id="IPR012973">
    <property type="entry name" value="NOG_C"/>
</dbReference>
<proteinExistence type="inferred from homology"/>
<dbReference type="InterPro" id="IPR006073">
    <property type="entry name" value="GTP-bd"/>
</dbReference>
<comment type="similarity">
    <text evidence="6">Belongs to the TRAFAC class OBG-HflX-like GTPase superfamily. OBG GTPase family. NOG subfamily.</text>
</comment>
<dbReference type="OrthoDB" id="415015at2759"/>
<accession>M1VEK8</accession>
<comment type="subcellular location">
    <subcellularLocation>
        <location evidence="1 6">Nucleus</location>
        <location evidence="1 6">Nucleolus</location>
    </subcellularLocation>
</comment>
<name>M1VEK8_CYAM1</name>
<evidence type="ECO:0000259" key="8">
    <source>
        <dbReference type="PROSITE" id="PS51710"/>
    </source>
</evidence>
<dbReference type="PIRSF" id="PIRSF038919">
    <property type="entry name" value="NOG1"/>
    <property type="match status" value="1"/>
</dbReference>
<evidence type="ECO:0000256" key="6">
    <source>
        <dbReference type="PIRNR" id="PIRNR038919"/>
    </source>
</evidence>
<dbReference type="OMA" id="EWKNDVM"/>
<dbReference type="Pfam" id="PF08155">
    <property type="entry name" value="NOGCT"/>
    <property type="match status" value="1"/>
</dbReference>
<dbReference type="Gene3D" id="1.20.120.1190">
    <property type="match status" value="1"/>
</dbReference>
<dbReference type="Pfam" id="PF06858">
    <property type="entry name" value="NOG1"/>
    <property type="match status" value="1"/>
</dbReference>
<evidence type="ECO:0000256" key="2">
    <source>
        <dbReference type="ARBA" id="ARBA00022517"/>
    </source>
</evidence>
<keyword evidence="2 6" id="KW-0690">Ribosome biogenesis</keyword>
<reference evidence="9 10" key="1">
    <citation type="journal article" date="2004" name="Nature">
        <title>Genome sequence of the ultrasmall unicellular red alga Cyanidioschyzon merolae 10D.</title>
        <authorList>
            <person name="Matsuzaki M."/>
            <person name="Misumi O."/>
            <person name="Shin-i T."/>
            <person name="Maruyama S."/>
            <person name="Takahara M."/>
            <person name="Miyagishima S."/>
            <person name="Mori T."/>
            <person name="Nishida K."/>
            <person name="Yagisawa F."/>
            <person name="Nishida K."/>
            <person name="Yoshida Y."/>
            <person name="Nishimura Y."/>
            <person name="Nakao S."/>
            <person name="Kobayashi T."/>
            <person name="Momoyama Y."/>
            <person name="Higashiyama T."/>
            <person name="Minoda A."/>
            <person name="Sano M."/>
            <person name="Nomoto H."/>
            <person name="Oishi K."/>
            <person name="Hayashi H."/>
            <person name="Ohta F."/>
            <person name="Nishizaka S."/>
            <person name="Haga S."/>
            <person name="Miura S."/>
            <person name="Morishita T."/>
            <person name="Kabeya Y."/>
            <person name="Terasawa K."/>
            <person name="Suzuki Y."/>
            <person name="Ishii Y."/>
            <person name="Asakawa S."/>
            <person name="Takano H."/>
            <person name="Ohta N."/>
            <person name="Kuroiwa H."/>
            <person name="Tanaka K."/>
            <person name="Shimizu N."/>
            <person name="Sugano S."/>
            <person name="Sato N."/>
            <person name="Nozaki H."/>
            <person name="Ogasawara N."/>
            <person name="Kohara Y."/>
            <person name="Kuroiwa T."/>
        </authorList>
    </citation>
    <scope>NUCLEOTIDE SEQUENCE [LARGE SCALE GENOMIC DNA]</scope>
    <source>
        <strain evidence="9 10">10D</strain>
    </source>
</reference>
<dbReference type="InterPro" id="IPR010674">
    <property type="entry name" value="NOG1_Rossman_fold_dom"/>
</dbReference>
<organism evidence="9 10">
    <name type="scientific">Cyanidioschyzon merolae (strain NIES-3377 / 10D)</name>
    <name type="common">Unicellular red alga</name>
    <dbReference type="NCBI Taxonomy" id="280699"/>
    <lineage>
        <taxon>Eukaryota</taxon>
        <taxon>Rhodophyta</taxon>
        <taxon>Bangiophyceae</taxon>
        <taxon>Cyanidiales</taxon>
        <taxon>Cyanidiaceae</taxon>
        <taxon>Cyanidioschyzon</taxon>
    </lineage>
</organism>
<dbReference type="GO" id="GO:0005525">
    <property type="term" value="F:GTP binding"/>
    <property type="evidence" value="ECO:0007669"/>
    <property type="project" value="UniProtKB-KW"/>
</dbReference>
<dbReference type="PROSITE" id="PS51710">
    <property type="entry name" value="G_OBG"/>
    <property type="match status" value="1"/>
</dbReference>
<dbReference type="GO" id="GO:0005730">
    <property type="term" value="C:nucleolus"/>
    <property type="evidence" value="ECO:0007669"/>
    <property type="project" value="UniProtKB-SubCell"/>
</dbReference>
<dbReference type="CDD" id="cd01897">
    <property type="entry name" value="NOG"/>
    <property type="match status" value="1"/>
</dbReference>
<feature type="region of interest" description="Disordered" evidence="7">
    <location>
        <begin position="482"/>
        <end position="536"/>
    </location>
</feature>
<dbReference type="AlphaFoldDB" id="M1VEK8"/>
<feature type="domain" description="OBG-type G" evidence="8">
    <location>
        <begin position="169"/>
        <end position="293"/>
    </location>
</feature>
<dbReference type="GeneID" id="16992349"/>
<dbReference type="SUPFAM" id="SSF52540">
    <property type="entry name" value="P-loop containing nucleoside triphosphate hydrolases"/>
    <property type="match status" value="1"/>
</dbReference>
<dbReference type="RefSeq" id="XP_005535229.1">
    <property type="nucleotide sequence ID" value="XM_005535172.1"/>
</dbReference>
<feature type="region of interest" description="Disordered" evidence="7">
    <location>
        <begin position="551"/>
        <end position="574"/>
    </location>
</feature>
<dbReference type="InterPro" id="IPR041623">
    <property type="entry name" value="NOG1_N"/>
</dbReference>